<gene>
    <name evidence="7" type="ORF">H7C18_26370</name>
</gene>
<evidence type="ECO:0000256" key="1">
    <source>
        <dbReference type="ARBA" id="ARBA00022475"/>
    </source>
</evidence>
<dbReference type="PANTHER" id="PTHR43649">
    <property type="entry name" value="ARABINOSE-BINDING PROTEIN-RELATED"/>
    <property type="match status" value="1"/>
</dbReference>
<reference evidence="7 8" key="1">
    <citation type="submission" date="2020-08" db="EMBL/GenBank/DDBJ databases">
        <title>Cohnella phylogeny.</title>
        <authorList>
            <person name="Dunlap C."/>
        </authorList>
    </citation>
    <scope>NUCLEOTIDE SEQUENCE [LARGE SCALE GENOMIC DNA]</scope>
    <source>
        <strain evidence="7 8">CBP 2801</strain>
    </source>
</reference>
<keyword evidence="1" id="KW-1003">Cell membrane</keyword>
<dbReference type="Gene3D" id="3.40.190.10">
    <property type="entry name" value="Periplasmic binding protein-like II"/>
    <property type="match status" value="2"/>
</dbReference>
<dbReference type="CDD" id="cd13580">
    <property type="entry name" value="PBP2_AlgQ_like_1"/>
    <property type="match status" value="1"/>
</dbReference>
<evidence type="ECO:0000313" key="8">
    <source>
        <dbReference type="Proteomes" id="UP000564644"/>
    </source>
</evidence>
<evidence type="ECO:0000256" key="5">
    <source>
        <dbReference type="ARBA" id="ARBA00023288"/>
    </source>
</evidence>
<dbReference type="SUPFAM" id="SSF53850">
    <property type="entry name" value="Periplasmic binding protein-like II"/>
    <property type="match status" value="1"/>
</dbReference>
<dbReference type="RefSeq" id="WP_185132114.1">
    <property type="nucleotide sequence ID" value="NZ_JACJVO010000033.1"/>
</dbReference>
<keyword evidence="3" id="KW-0472">Membrane</keyword>
<evidence type="ECO:0000313" key="7">
    <source>
        <dbReference type="EMBL" id="MBB6734457.1"/>
    </source>
</evidence>
<name>A0A7X0SQV1_9BACL</name>
<proteinExistence type="predicted"/>
<dbReference type="Proteomes" id="UP000564644">
    <property type="component" value="Unassembled WGS sequence"/>
</dbReference>
<dbReference type="PROSITE" id="PS51257">
    <property type="entry name" value="PROKAR_LIPOPROTEIN"/>
    <property type="match status" value="1"/>
</dbReference>
<sequence>METRKKRNVRRKGMAAGVATVLAVSLLTACGANSNDGGEASGSSSSSSGGKAAQPVKFSAMVPFFAAQPPATDDSNPAFKALEDKTGVKLDVTFVPGSAYDDKVNVTLASGNLPQAIVVTNNKNSSVINAIRSGAFWEVGPYIKDFPNLQKYWNDQIATNISVDGKIYGIYRERPVARKGFLFRQDWLDNLGLQQPKTVDDIYNIAKAFTTDDPDKNGKNDTFGLALSSDGLASDTMIDLVTALGSFNKWGIQDGKATPDFMTPEYMEALKLLKKMYDEKLINQDFGAIKGTKVRDFINQGKAGMVTGSIDDANSQFTSLYKLIPDAKIGFVAGLEGPKGVKLPANSGYYGEFMFPKSSVKSEADLKNILSYFDKVLDPEVEKLFDFGVEGVHSKVENGNPVITNQELFANQVADLGQLRIAPSDLTWPTENDVMKKVKQMYKEQAPNAVPNVTEPFLSPTQAERGTDLDTIINDASIKFIMGSIDEAGFAKATEEWRKQGGDKMIDEFTQEYNKAQNK</sequence>
<keyword evidence="5" id="KW-0449">Lipoprotein</keyword>
<accession>A0A7X0SQV1</accession>
<dbReference type="PANTHER" id="PTHR43649:SF33">
    <property type="entry name" value="POLYGALACTURONAN_RHAMNOGALACTURONAN-BINDING PROTEIN YTCQ"/>
    <property type="match status" value="1"/>
</dbReference>
<dbReference type="Pfam" id="PF01547">
    <property type="entry name" value="SBP_bac_1"/>
    <property type="match status" value="1"/>
</dbReference>
<evidence type="ECO:0000256" key="6">
    <source>
        <dbReference type="SAM" id="SignalP"/>
    </source>
</evidence>
<feature type="chain" id="PRO_5030627393" evidence="6">
    <location>
        <begin position="35"/>
        <end position="519"/>
    </location>
</feature>
<evidence type="ECO:0000256" key="4">
    <source>
        <dbReference type="ARBA" id="ARBA00023139"/>
    </source>
</evidence>
<dbReference type="EMBL" id="JACJVO010000033">
    <property type="protein sequence ID" value="MBB6734457.1"/>
    <property type="molecule type" value="Genomic_DNA"/>
</dbReference>
<keyword evidence="8" id="KW-1185">Reference proteome</keyword>
<protein>
    <submittedName>
        <fullName evidence="7">Extracellular solute-binding protein</fullName>
    </submittedName>
</protein>
<feature type="signal peptide" evidence="6">
    <location>
        <begin position="1"/>
        <end position="34"/>
    </location>
</feature>
<comment type="caution">
    <text evidence="7">The sequence shown here is derived from an EMBL/GenBank/DDBJ whole genome shotgun (WGS) entry which is preliminary data.</text>
</comment>
<evidence type="ECO:0000256" key="3">
    <source>
        <dbReference type="ARBA" id="ARBA00023136"/>
    </source>
</evidence>
<dbReference type="InterPro" id="IPR050490">
    <property type="entry name" value="Bact_solute-bd_prot1"/>
</dbReference>
<dbReference type="AlphaFoldDB" id="A0A7X0SQV1"/>
<organism evidence="7 8">
    <name type="scientific">Cohnella zeiphila</name>
    <dbReference type="NCBI Taxonomy" id="2761120"/>
    <lineage>
        <taxon>Bacteria</taxon>
        <taxon>Bacillati</taxon>
        <taxon>Bacillota</taxon>
        <taxon>Bacilli</taxon>
        <taxon>Bacillales</taxon>
        <taxon>Paenibacillaceae</taxon>
        <taxon>Cohnella</taxon>
    </lineage>
</organism>
<evidence type="ECO:0000256" key="2">
    <source>
        <dbReference type="ARBA" id="ARBA00022729"/>
    </source>
</evidence>
<dbReference type="InterPro" id="IPR006059">
    <property type="entry name" value="SBP"/>
</dbReference>
<keyword evidence="2 6" id="KW-0732">Signal</keyword>
<keyword evidence="4" id="KW-0564">Palmitate</keyword>